<evidence type="ECO:0000256" key="3">
    <source>
        <dbReference type="ARBA" id="ARBA00023143"/>
    </source>
</evidence>
<keyword evidence="8" id="KW-0282">Flagellum</keyword>
<evidence type="ECO:0000256" key="4">
    <source>
        <dbReference type="RuleBase" id="RU362116"/>
    </source>
</evidence>
<sequence length="241" mass="25133">MQSGLYVALSAQVALERRLNTVANNVANLGTGGYRAEEVKFETILSEAGAGTVAFVSSGETFISRRSGQITKTDSPLDVAIQGDAWLAISTPSGTVYTKDGRMKMNEAGALQTMDGHPVLDMGGTPIVLNPTAGPPSVGKDGMISQDNNQVGSLGLFRIASQSRLTRFGNSGVIPNTPAQAVQDFTTIGVQQGYVEGANVNPVLEMTKMITISRTFDSAASTISETESSMLSAIRALGPSA</sequence>
<evidence type="ECO:0000259" key="7">
    <source>
        <dbReference type="Pfam" id="PF22692"/>
    </source>
</evidence>
<evidence type="ECO:0000313" key="8">
    <source>
        <dbReference type="EMBL" id="MBF9235652.1"/>
    </source>
</evidence>
<proteinExistence type="inferred from homology"/>
<dbReference type="AlphaFoldDB" id="A0A931BZG5"/>
<dbReference type="InterPro" id="IPR001444">
    <property type="entry name" value="Flag_bb_rod_N"/>
</dbReference>
<dbReference type="PANTHER" id="PTHR30435">
    <property type="entry name" value="FLAGELLAR PROTEIN"/>
    <property type="match status" value="1"/>
</dbReference>
<organism evidence="8 9">
    <name type="scientific">Microvirga alba</name>
    <dbReference type="NCBI Taxonomy" id="2791025"/>
    <lineage>
        <taxon>Bacteria</taxon>
        <taxon>Pseudomonadati</taxon>
        <taxon>Pseudomonadota</taxon>
        <taxon>Alphaproteobacteria</taxon>
        <taxon>Hyphomicrobiales</taxon>
        <taxon>Methylobacteriaceae</taxon>
        <taxon>Microvirga</taxon>
    </lineage>
</organism>
<feature type="domain" description="Flagellar basal-body/hook protein C-terminal" evidence="6">
    <location>
        <begin position="191"/>
        <end position="234"/>
    </location>
</feature>
<dbReference type="InterPro" id="IPR012836">
    <property type="entry name" value="FlgF"/>
</dbReference>
<name>A0A931BZG5_9HYPH</name>
<dbReference type="InterPro" id="IPR020013">
    <property type="entry name" value="Flagellar_FlgE/F/G"/>
</dbReference>
<dbReference type="NCBIfam" id="NF009282">
    <property type="entry name" value="PRK12642.1"/>
    <property type="match status" value="1"/>
</dbReference>
<keyword evidence="8" id="KW-0966">Cell projection</keyword>
<evidence type="ECO:0000259" key="6">
    <source>
        <dbReference type="Pfam" id="PF06429"/>
    </source>
</evidence>
<dbReference type="Proteomes" id="UP000599312">
    <property type="component" value="Unassembled WGS sequence"/>
</dbReference>
<dbReference type="Pfam" id="PF06429">
    <property type="entry name" value="Flg_bbr_C"/>
    <property type="match status" value="1"/>
</dbReference>
<comment type="similarity">
    <text evidence="2 4">Belongs to the flagella basal body rod proteins family.</text>
</comment>
<evidence type="ECO:0000256" key="2">
    <source>
        <dbReference type="ARBA" id="ARBA00009677"/>
    </source>
</evidence>
<dbReference type="Pfam" id="PF00460">
    <property type="entry name" value="Flg_bb_rod"/>
    <property type="match status" value="1"/>
</dbReference>
<dbReference type="NCBIfam" id="TIGR03506">
    <property type="entry name" value="FlgEFG_subfam"/>
    <property type="match status" value="1"/>
</dbReference>
<keyword evidence="3 4" id="KW-0975">Bacterial flagellum</keyword>
<dbReference type="PANTHER" id="PTHR30435:SF19">
    <property type="entry name" value="FLAGELLAR BASAL-BODY ROD PROTEIN FLGG"/>
    <property type="match status" value="1"/>
</dbReference>
<keyword evidence="8" id="KW-0969">Cilium</keyword>
<dbReference type="InterPro" id="IPR037925">
    <property type="entry name" value="FlgE/F/G-like"/>
</dbReference>
<feature type="domain" description="Flagellar hook protein FlgE/F/G-like D1" evidence="7">
    <location>
        <begin position="80"/>
        <end position="145"/>
    </location>
</feature>
<dbReference type="EMBL" id="JADQDO010000018">
    <property type="protein sequence ID" value="MBF9235652.1"/>
    <property type="molecule type" value="Genomic_DNA"/>
</dbReference>
<dbReference type="SUPFAM" id="SSF117143">
    <property type="entry name" value="Flagellar hook protein flgE"/>
    <property type="match status" value="1"/>
</dbReference>
<dbReference type="NCBIfam" id="TIGR02490">
    <property type="entry name" value="flgF"/>
    <property type="match status" value="1"/>
</dbReference>
<dbReference type="GO" id="GO:0071978">
    <property type="term" value="P:bacterial-type flagellum-dependent swarming motility"/>
    <property type="evidence" value="ECO:0007669"/>
    <property type="project" value="TreeGrafter"/>
</dbReference>
<reference evidence="8" key="1">
    <citation type="submission" date="2020-11" db="EMBL/GenBank/DDBJ databases">
        <authorList>
            <person name="Kim M.K."/>
        </authorList>
    </citation>
    <scope>NUCLEOTIDE SEQUENCE</scope>
    <source>
        <strain evidence="8">BT350</strain>
    </source>
</reference>
<comment type="subcellular location">
    <subcellularLocation>
        <location evidence="1 4">Bacterial flagellum basal body</location>
    </subcellularLocation>
</comment>
<keyword evidence="9" id="KW-1185">Reference proteome</keyword>
<gene>
    <name evidence="8" type="primary">flgF</name>
    <name evidence="8" type="ORF">I2H38_20010</name>
</gene>
<accession>A0A931BZG5</accession>
<protein>
    <recommendedName>
        <fullName evidence="4">Flagellar basal-body rod protein FlgF</fullName>
    </recommendedName>
</protein>
<dbReference type="GO" id="GO:0030694">
    <property type="term" value="C:bacterial-type flagellum basal body, rod"/>
    <property type="evidence" value="ECO:0007669"/>
    <property type="project" value="UniProtKB-UniRule"/>
</dbReference>
<dbReference type="RefSeq" id="WP_196273646.1">
    <property type="nucleotide sequence ID" value="NZ_JADQDO010000018.1"/>
</dbReference>
<evidence type="ECO:0000259" key="5">
    <source>
        <dbReference type="Pfam" id="PF00460"/>
    </source>
</evidence>
<evidence type="ECO:0000256" key="1">
    <source>
        <dbReference type="ARBA" id="ARBA00004117"/>
    </source>
</evidence>
<dbReference type="InterPro" id="IPR010930">
    <property type="entry name" value="Flg_bb/hook_C_dom"/>
</dbReference>
<comment type="caution">
    <text evidence="8">The sequence shown here is derived from an EMBL/GenBank/DDBJ whole genome shotgun (WGS) entry which is preliminary data.</text>
</comment>
<comment type="subunit">
    <text evidence="4">The basal body constitutes a major portion of the flagellar organelle and consists of five rings (E,L,P,S, and M) mounted on a central rod. The rod consists of about 26 subunits of FlgG in the distal portion, and FlgB, FlgC and FlgF are thought to build up the proximal portion of the rod with about 6 subunits each.</text>
</comment>
<feature type="domain" description="Flagellar basal body rod protein N-terminal" evidence="5">
    <location>
        <begin position="5"/>
        <end position="35"/>
    </location>
</feature>
<dbReference type="Pfam" id="PF22692">
    <property type="entry name" value="LlgE_F_G_D1"/>
    <property type="match status" value="1"/>
</dbReference>
<evidence type="ECO:0000313" key="9">
    <source>
        <dbReference type="Proteomes" id="UP000599312"/>
    </source>
</evidence>
<dbReference type="InterPro" id="IPR053967">
    <property type="entry name" value="LlgE_F_G-like_D1"/>
</dbReference>